<name>A0A9W9BZB6_9PLEO</name>
<dbReference type="EMBL" id="JAPEUV010000044">
    <property type="protein sequence ID" value="KAJ4336905.1"/>
    <property type="molecule type" value="Genomic_DNA"/>
</dbReference>
<sequence length="226" mass="25943">MEWELELPFSKPERVVEEPSVLEYAREQGICVDYTTELPRLLDVCLSLREMLDQDPCDFFEDECTNPMTAAQTTAAQELTKERLALNKEAAFLLKTVLALRGPPRDDPLIVDVRQTRALKQELPVLQTDAELDLLHFGTRVEPDFRDLRTRLPSEDLDDENDQGFGWPAKYSTYPAQCDAKVKSERLAMTRDALAFLQNAVKDDYSAQDEEKIMVEEMERRVVDAL</sequence>
<evidence type="ECO:0000313" key="2">
    <source>
        <dbReference type="Proteomes" id="UP001140562"/>
    </source>
</evidence>
<gene>
    <name evidence="1" type="ORF">N0V87_005121</name>
</gene>
<organism evidence="1 2">
    <name type="scientific">Didymella glomerata</name>
    <dbReference type="NCBI Taxonomy" id="749621"/>
    <lineage>
        <taxon>Eukaryota</taxon>
        <taxon>Fungi</taxon>
        <taxon>Dikarya</taxon>
        <taxon>Ascomycota</taxon>
        <taxon>Pezizomycotina</taxon>
        <taxon>Dothideomycetes</taxon>
        <taxon>Pleosporomycetidae</taxon>
        <taxon>Pleosporales</taxon>
        <taxon>Pleosporineae</taxon>
        <taxon>Didymellaceae</taxon>
        <taxon>Didymella</taxon>
    </lineage>
</organism>
<reference evidence="1" key="1">
    <citation type="submission" date="2022-10" db="EMBL/GenBank/DDBJ databases">
        <title>Tapping the CABI collections for fungal endophytes: first genome assemblies for Collariella, Neodidymelliopsis, Ascochyta clinopodiicola, Didymella pomorum, Didymosphaeria variabile, Neocosmospora piperis and Neocucurbitaria cava.</title>
        <authorList>
            <person name="Hill R."/>
        </authorList>
    </citation>
    <scope>NUCLEOTIDE SEQUENCE</scope>
    <source>
        <strain evidence="1">IMI 360193</strain>
    </source>
</reference>
<evidence type="ECO:0000313" key="1">
    <source>
        <dbReference type="EMBL" id="KAJ4336905.1"/>
    </source>
</evidence>
<keyword evidence="2" id="KW-1185">Reference proteome</keyword>
<dbReference type="OrthoDB" id="3647246at2759"/>
<protein>
    <submittedName>
        <fullName evidence="1">Uncharacterized protein</fullName>
    </submittedName>
</protein>
<dbReference type="AlphaFoldDB" id="A0A9W9BZB6"/>
<comment type="caution">
    <text evidence="1">The sequence shown here is derived from an EMBL/GenBank/DDBJ whole genome shotgun (WGS) entry which is preliminary data.</text>
</comment>
<accession>A0A9W9BZB6</accession>
<dbReference type="Proteomes" id="UP001140562">
    <property type="component" value="Unassembled WGS sequence"/>
</dbReference>
<proteinExistence type="predicted"/>